<name>A0ABV6DDF5_9HYPH</name>
<gene>
    <name evidence="1" type="ORF">ACFFJ2_20075</name>
</gene>
<dbReference type="RefSeq" id="WP_261522924.1">
    <property type="nucleotide sequence ID" value="NZ_JAODNW010000071.1"/>
</dbReference>
<accession>A0ABV6DDF5</accession>
<dbReference type="Proteomes" id="UP001589755">
    <property type="component" value="Unassembled WGS sequence"/>
</dbReference>
<proteinExistence type="predicted"/>
<comment type="caution">
    <text evidence="1">The sequence shown here is derived from an EMBL/GenBank/DDBJ whole genome shotgun (WGS) entry which is preliminary data.</text>
</comment>
<evidence type="ECO:0000313" key="2">
    <source>
        <dbReference type="Proteomes" id="UP001589755"/>
    </source>
</evidence>
<protein>
    <submittedName>
        <fullName evidence="1">Uncharacterized protein</fullName>
    </submittedName>
</protein>
<evidence type="ECO:0000313" key="1">
    <source>
        <dbReference type="EMBL" id="MFC0210688.1"/>
    </source>
</evidence>
<organism evidence="1 2">
    <name type="scientific">Chelativorans intermedius</name>
    <dbReference type="NCBI Taxonomy" id="515947"/>
    <lineage>
        <taxon>Bacteria</taxon>
        <taxon>Pseudomonadati</taxon>
        <taxon>Pseudomonadota</taxon>
        <taxon>Alphaproteobacteria</taxon>
        <taxon>Hyphomicrobiales</taxon>
        <taxon>Phyllobacteriaceae</taxon>
        <taxon>Chelativorans</taxon>
    </lineage>
</organism>
<sequence>MPVFTIETTYHLPVYRQRVYEAETLEMACKLALEDEDWQDEETDIDAAGERYVTGAWEGSEAYSGPAFAIPERFAETVQRKAELFDELLEVLREPARVMDLTRDQFAH</sequence>
<keyword evidence="2" id="KW-1185">Reference proteome</keyword>
<reference evidence="1 2" key="1">
    <citation type="submission" date="2024-09" db="EMBL/GenBank/DDBJ databases">
        <authorList>
            <person name="Sun Q."/>
            <person name="Mori K."/>
        </authorList>
    </citation>
    <scope>NUCLEOTIDE SEQUENCE [LARGE SCALE GENOMIC DNA]</scope>
    <source>
        <strain evidence="1 2">CCM 8543</strain>
    </source>
</reference>
<dbReference type="EMBL" id="JBHLXD010000073">
    <property type="protein sequence ID" value="MFC0210688.1"/>
    <property type="molecule type" value="Genomic_DNA"/>
</dbReference>